<dbReference type="AlphaFoldDB" id="A0A2M7E820"/>
<dbReference type="InterPro" id="IPR015421">
    <property type="entry name" value="PyrdxlP-dep_Trfase_major"/>
</dbReference>
<dbReference type="InterPro" id="IPR015422">
    <property type="entry name" value="PyrdxlP-dep_Trfase_small"/>
</dbReference>
<protein>
    <recommendedName>
        <fullName evidence="6">Aminotransferase DegT</fullName>
    </recommendedName>
</protein>
<evidence type="ECO:0000256" key="2">
    <source>
        <dbReference type="PIRSR" id="PIRSR000390-2"/>
    </source>
</evidence>
<dbReference type="InterPro" id="IPR015424">
    <property type="entry name" value="PyrdxlP-dep_Trfase"/>
</dbReference>
<evidence type="ECO:0000256" key="3">
    <source>
        <dbReference type="RuleBase" id="RU004508"/>
    </source>
</evidence>
<evidence type="ECO:0000313" key="5">
    <source>
        <dbReference type="Proteomes" id="UP000228886"/>
    </source>
</evidence>
<dbReference type="PIRSF" id="PIRSF000390">
    <property type="entry name" value="PLP_StrS"/>
    <property type="match status" value="1"/>
</dbReference>
<proteinExistence type="inferred from homology"/>
<organism evidence="4 5">
    <name type="scientific">bacterium (Candidatus Ratteibacteria) CG01_land_8_20_14_3_00_40_19</name>
    <dbReference type="NCBI Taxonomy" id="2014290"/>
    <lineage>
        <taxon>Bacteria</taxon>
        <taxon>Candidatus Ratteibacteria</taxon>
    </lineage>
</organism>
<feature type="modified residue" description="N6-(pyridoxal phosphate)lysine" evidence="2">
    <location>
        <position position="178"/>
    </location>
</feature>
<dbReference type="Gene3D" id="3.90.1150.10">
    <property type="entry name" value="Aspartate Aminotransferase, domain 1"/>
    <property type="match status" value="1"/>
</dbReference>
<dbReference type="GO" id="GO:0000271">
    <property type="term" value="P:polysaccharide biosynthetic process"/>
    <property type="evidence" value="ECO:0007669"/>
    <property type="project" value="TreeGrafter"/>
</dbReference>
<comment type="caution">
    <text evidence="4">The sequence shown here is derived from an EMBL/GenBank/DDBJ whole genome shotgun (WGS) entry which is preliminary data.</text>
</comment>
<dbReference type="EMBL" id="PETL01000236">
    <property type="protein sequence ID" value="PIV63896.1"/>
    <property type="molecule type" value="Genomic_DNA"/>
</dbReference>
<dbReference type="SUPFAM" id="SSF53383">
    <property type="entry name" value="PLP-dependent transferases"/>
    <property type="match status" value="1"/>
</dbReference>
<reference evidence="5" key="1">
    <citation type="submission" date="2017-09" db="EMBL/GenBank/DDBJ databases">
        <title>Depth-based differentiation of microbial function through sediment-hosted aquifers and enrichment of novel symbionts in the deep terrestrial subsurface.</title>
        <authorList>
            <person name="Probst A.J."/>
            <person name="Ladd B."/>
            <person name="Jarett J.K."/>
            <person name="Geller-Mcgrath D.E."/>
            <person name="Sieber C.M.K."/>
            <person name="Emerson J.B."/>
            <person name="Anantharaman K."/>
            <person name="Thomas B.C."/>
            <person name="Malmstrom R."/>
            <person name="Stieglmeier M."/>
            <person name="Klingl A."/>
            <person name="Woyke T."/>
            <person name="Ryan C.M."/>
            <person name="Banfield J.F."/>
        </authorList>
    </citation>
    <scope>NUCLEOTIDE SEQUENCE [LARGE SCALE GENOMIC DNA]</scope>
</reference>
<feature type="active site" description="Proton acceptor" evidence="1">
    <location>
        <position position="178"/>
    </location>
</feature>
<evidence type="ECO:0000256" key="1">
    <source>
        <dbReference type="PIRSR" id="PIRSR000390-1"/>
    </source>
</evidence>
<dbReference type="PANTHER" id="PTHR30244">
    <property type="entry name" value="TRANSAMINASE"/>
    <property type="match status" value="1"/>
</dbReference>
<accession>A0A2M7E820</accession>
<sequence>MKVIPHSRPSLGKEEEGEVLAVLKSGQIGQGRIVKKAEKSFANFIGVKGALLVNSGTAACHLALLSLGIKEKDEVILPSYVCPALLNAIGYTGAKPILCEVKRTDFNLDPAAVKKKINRRTKAIIVPHLFGAPADFKELAKFKIPLIEDISQNIGGNYRGKKIGSLGKVSICSFYATKLITCGEGGIAFSDDEILLKKMNDLRDYDEKENYLLRYNYKLTEMQASILLVQLKKLSSFIARRKNLASEYNEAFSRYNIRLPSGKGHVFYRYVLRIPENRDLKKIILLFQKKGIICRRPVYKPLHRYLRQKGFPVTEAIWHSALSLPLYPSLRKEESKRIISAGKSIFSQLI</sequence>
<dbReference type="GO" id="GO:0030170">
    <property type="term" value="F:pyridoxal phosphate binding"/>
    <property type="evidence" value="ECO:0007669"/>
    <property type="project" value="TreeGrafter"/>
</dbReference>
<evidence type="ECO:0000313" key="4">
    <source>
        <dbReference type="EMBL" id="PIV63896.1"/>
    </source>
</evidence>
<dbReference type="CDD" id="cd00616">
    <property type="entry name" value="AHBA_syn"/>
    <property type="match status" value="1"/>
</dbReference>
<dbReference type="PANTHER" id="PTHR30244:SF34">
    <property type="entry name" value="DTDP-4-AMINO-4,6-DIDEOXYGALACTOSE TRANSAMINASE"/>
    <property type="match status" value="1"/>
</dbReference>
<evidence type="ECO:0008006" key="6">
    <source>
        <dbReference type="Google" id="ProtNLM"/>
    </source>
</evidence>
<gene>
    <name evidence="4" type="ORF">COS11_05000</name>
</gene>
<dbReference type="InterPro" id="IPR000653">
    <property type="entry name" value="DegT/StrS_aminotransferase"/>
</dbReference>
<dbReference type="Gene3D" id="3.40.640.10">
    <property type="entry name" value="Type I PLP-dependent aspartate aminotransferase-like (Major domain)"/>
    <property type="match status" value="1"/>
</dbReference>
<comment type="similarity">
    <text evidence="3">Belongs to the DegT/DnrJ/EryC1 family.</text>
</comment>
<dbReference type="GO" id="GO:0008483">
    <property type="term" value="F:transaminase activity"/>
    <property type="evidence" value="ECO:0007669"/>
    <property type="project" value="TreeGrafter"/>
</dbReference>
<keyword evidence="2 3" id="KW-0663">Pyridoxal phosphate</keyword>
<dbReference type="Pfam" id="PF01041">
    <property type="entry name" value="DegT_DnrJ_EryC1"/>
    <property type="match status" value="1"/>
</dbReference>
<dbReference type="Proteomes" id="UP000228886">
    <property type="component" value="Unassembled WGS sequence"/>
</dbReference>
<name>A0A2M7E820_9BACT</name>